<reference evidence="3" key="1">
    <citation type="journal article" date="2015" name="Genome Announc.">
        <title>Draft Genome Sequence of Thiostrepton-Producing Streptomyces azureus ATCC 14921.</title>
        <authorList>
            <person name="Sakihara K."/>
            <person name="Maeda J."/>
            <person name="Tashiro K."/>
            <person name="Fujino Y."/>
            <person name="Kuhara S."/>
            <person name="Ohshima T."/>
            <person name="Ogata S."/>
            <person name="Doi K."/>
        </authorList>
    </citation>
    <scope>NUCLEOTIDE SEQUENCE [LARGE SCALE GENOMIC DNA]</scope>
    <source>
        <strain evidence="3">ATCC14921</strain>
    </source>
</reference>
<dbReference type="CDD" id="cd07824">
    <property type="entry name" value="SRPBCC_6"/>
    <property type="match status" value="1"/>
</dbReference>
<dbReference type="AlphaFoldDB" id="A0A0K8PQT5"/>
<feature type="region of interest" description="Disordered" evidence="1">
    <location>
        <begin position="1"/>
        <end position="21"/>
    </location>
</feature>
<dbReference type="InterPro" id="IPR023393">
    <property type="entry name" value="START-like_dom_sf"/>
</dbReference>
<evidence type="ECO:0000259" key="2">
    <source>
        <dbReference type="Pfam" id="PF03364"/>
    </source>
</evidence>
<dbReference type="InterPro" id="IPR005031">
    <property type="entry name" value="COQ10_START"/>
</dbReference>
<dbReference type="PATRIC" id="fig|146537.3.peg.5333"/>
<dbReference type="SUPFAM" id="SSF55961">
    <property type="entry name" value="Bet v1-like"/>
    <property type="match status" value="1"/>
</dbReference>
<dbReference type="Gene3D" id="3.30.530.20">
    <property type="match status" value="1"/>
</dbReference>
<protein>
    <submittedName>
        <fullName evidence="3">Polyketide cyclase/dehydrase superfamily protein</fullName>
    </submittedName>
</protein>
<dbReference type="Pfam" id="PF03364">
    <property type="entry name" value="Polyketide_cyc"/>
    <property type="match status" value="1"/>
</dbReference>
<gene>
    <name evidence="3" type="ORF">SAZU_5072</name>
</gene>
<evidence type="ECO:0000313" key="3">
    <source>
        <dbReference type="EMBL" id="GAP50216.1"/>
    </source>
</evidence>
<dbReference type="EMBL" id="DF968326">
    <property type="protein sequence ID" value="GAP50216.1"/>
    <property type="molecule type" value="Genomic_DNA"/>
</dbReference>
<dbReference type="Proteomes" id="UP000053859">
    <property type="component" value="Unassembled WGS sequence"/>
</dbReference>
<keyword evidence="4" id="KW-1185">Reference proteome</keyword>
<name>A0A0K8PQT5_STRAJ</name>
<sequence>MTGSVVRVTPHGMSADTQARTQTARTASGQTAVMDWNHYRFRSLWTLPAPPAPVYEALERAEDYPRWWRQVREVTRLDDTTRVVRIRSVLPYDMTFTARDARRDPGAGVLEIALSGDMEGWARWTVTPDGAGTLARYDQVVDVRKPLLRRLAVPCRPAFRVNHRLMMRMGARGLARHLRTV</sequence>
<organism evidence="3 4">
    <name type="scientific">Streptomyces azureus</name>
    <dbReference type="NCBI Taxonomy" id="146537"/>
    <lineage>
        <taxon>Bacteria</taxon>
        <taxon>Bacillati</taxon>
        <taxon>Actinomycetota</taxon>
        <taxon>Actinomycetes</taxon>
        <taxon>Kitasatosporales</taxon>
        <taxon>Streptomycetaceae</taxon>
        <taxon>Streptomyces</taxon>
    </lineage>
</organism>
<evidence type="ECO:0000313" key="4">
    <source>
        <dbReference type="Proteomes" id="UP000053859"/>
    </source>
</evidence>
<evidence type="ECO:0000256" key="1">
    <source>
        <dbReference type="SAM" id="MobiDB-lite"/>
    </source>
</evidence>
<proteinExistence type="predicted"/>
<accession>A0A0K8PQT5</accession>
<feature type="domain" description="Coenzyme Q-binding protein COQ10 START" evidence="2">
    <location>
        <begin position="47"/>
        <end position="160"/>
    </location>
</feature>